<dbReference type="Proteomes" id="UP000032279">
    <property type="component" value="Unassembled WGS sequence"/>
</dbReference>
<comment type="caution">
    <text evidence="3">The sequence shown here is derived from an EMBL/GenBank/DDBJ whole genome shotgun (WGS) entry which is preliminary data.</text>
</comment>
<dbReference type="SUPFAM" id="SSF52317">
    <property type="entry name" value="Class I glutamine amidotransferase-like"/>
    <property type="match status" value="1"/>
</dbReference>
<dbReference type="AlphaFoldDB" id="A0A0D0YYP7"/>
<dbReference type="RefSeq" id="WP_044009830.1">
    <property type="nucleotide sequence ID" value="NZ_AWTT01000001.1"/>
</dbReference>
<keyword evidence="4" id="KW-1185">Reference proteome</keyword>
<dbReference type="PANTHER" id="PTHR42733">
    <property type="entry name" value="DJ-1 PROTEIN"/>
    <property type="match status" value="1"/>
</dbReference>
<comment type="similarity">
    <text evidence="1">Belongs to the peptidase C56 family.</text>
</comment>
<dbReference type="PANTHER" id="PTHR42733:SF2">
    <property type="entry name" value="DJ-1_THIJ_PFPI FAMILY PROTEIN"/>
    <property type="match status" value="1"/>
</dbReference>
<accession>A0A0D0YYP7</accession>
<evidence type="ECO:0000256" key="1">
    <source>
        <dbReference type="ARBA" id="ARBA00008542"/>
    </source>
</evidence>
<sequence length="175" mass="18977">MTTKQIAVLVTNGVEDIELTSPRQALVDAGYEPILIGTQAGELIYGKKGTTFKLDRGIDDTRPSEYQALFIPGGYSPDHLRADSRFVDFTSTFFDKQKPVFAICHGPQLFITGGLAHGKTMTAYKTVQPDLQYAGAEVKDQAVVDDGPLITSRNPDDLPAFNAAIVGYLQVVPVV</sequence>
<evidence type="ECO:0000313" key="4">
    <source>
        <dbReference type="Proteomes" id="UP000032279"/>
    </source>
</evidence>
<feature type="domain" description="DJ-1/PfpI" evidence="2">
    <location>
        <begin position="4"/>
        <end position="166"/>
    </location>
</feature>
<dbReference type="InterPro" id="IPR006286">
    <property type="entry name" value="C56_PfpI-like"/>
</dbReference>
<gene>
    <name evidence="3" type="ORF">WDC_0086</name>
</gene>
<organism evidence="3 4">
    <name type="scientific">Paucilactobacillus wasatchensis</name>
    <dbReference type="NCBI Taxonomy" id="1335616"/>
    <lineage>
        <taxon>Bacteria</taxon>
        <taxon>Bacillati</taxon>
        <taxon>Bacillota</taxon>
        <taxon>Bacilli</taxon>
        <taxon>Lactobacillales</taxon>
        <taxon>Lactobacillaceae</taxon>
        <taxon>Paucilactobacillus</taxon>
    </lineage>
</organism>
<evidence type="ECO:0000259" key="2">
    <source>
        <dbReference type="Pfam" id="PF01965"/>
    </source>
</evidence>
<dbReference type="InterPro" id="IPR029062">
    <property type="entry name" value="Class_I_gatase-like"/>
</dbReference>
<dbReference type="OrthoDB" id="9792284at2"/>
<name>A0A0D0YYP7_9LACO</name>
<evidence type="ECO:0000313" key="3">
    <source>
        <dbReference type="EMBL" id="KIS04349.1"/>
    </source>
</evidence>
<proteinExistence type="inferred from homology"/>
<dbReference type="CDD" id="cd03134">
    <property type="entry name" value="GATase1_PfpI_like"/>
    <property type="match status" value="1"/>
</dbReference>
<dbReference type="Pfam" id="PF01965">
    <property type="entry name" value="DJ-1_PfpI"/>
    <property type="match status" value="1"/>
</dbReference>
<dbReference type="PATRIC" id="fig|1335616.4.peg.86"/>
<dbReference type="PROSITE" id="PS51276">
    <property type="entry name" value="PEPTIDASE_C56_PFPI"/>
    <property type="match status" value="1"/>
</dbReference>
<reference evidence="3 4" key="1">
    <citation type="submission" date="2013-08" db="EMBL/GenBank/DDBJ databases">
        <title>Lactobacillus wasatchii sp. WDC04, a late gas producing bacteria isolated from aged chedder cheese.</title>
        <authorList>
            <person name="Oberg C.J."/>
            <person name="Culumber M."/>
            <person name="McMahon D.J."/>
            <person name="Broadbent J.R."/>
            <person name="Oberg T.S."/>
            <person name="Ortaki F."/>
        </authorList>
    </citation>
    <scope>NUCLEOTIDE SEQUENCE [LARGE SCALE GENOMIC DNA]</scope>
    <source>
        <strain evidence="3 4">WDC04</strain>
    </source>
</reference>
<dbReference type="InterPro" id="IPR002818">
    <property type="entry name" value="DJ-1/PfpI"/>
</dbReference>
<dbReference type="EMBL" id="AWTT01000001">
    <property type="protein sequence ID" value="KIS04349.1"/>
    <property type="molecule type" value="Genomic_DNA"/>
</dbReference>
<dbReference type="NCBIfam" id="TIGR01382">
    <property type="entry name" value="PfpI"/>
    <property type="match status" value="1"/>
</dbReference>
<protein>
    <submittedName>
        <fullName evidence="3">ThiJ/PfpI family protein</fullName>
    </submittedName>
</protein>
<dbReference type="STRING" id="1335616.WDC_0086"/>
<dbReference type="Gene3D" id="3.40.50.880">
    <property type="match status" value="1"/>
</dbReference>